<organism evidence="15 16">
    <name type="scientific">Mycetomoellerius zeteki</name>
    <dbReference type="NCBI Taxonomy" id="64791"/>
    <lineage>
        <taxon>Eukaryota</taxon>
        <taxon>Metazoa</taxon>
        <taxon>Ecdysozoa</taxon>
        <taxon>Arthropoda</taxon>
        <taxon>Hexapoda</taxon>
        <taxon>Insecta</taxon>
        <taxon>Pterygota</taxon>
        <taxon>Neoptera</taxon>
        <taxon>Endopterygota</taxon>
        <taxon>Hymenoptera</taxon>
        <taxon>Apocrita</taxon>
        <taxon>Aculeata</taxon>
        <taxon>Formicoidea</taxon>
        <taxon>Formicidae</taxon>
        <taxon>Myrmicinae</taxon>
        <taxon>Mycetomoellerius</taxon>
    </lineage>
</organism>
<reference evidence="15 16" key="1">
    <citation type="submission" date="2015-09" db="EMBL/GenBank/DDBJ databases">
        <title>Trachymyrmex zeteki WGS genome.</title>
        <authorList>
            <person name="Nygaard S."/>
            <person name="Hu H."/>
            <person name="Boomsma J."/>
            <person name="Zhang G."/>
        </authorList>
    </citation>
    <scope>NUCLEOTIDE SEQUENCE [LARGE SCALE GENOMIC DNA]</scope>
    <source>
        <strain evidence="15">Tzet28-1</strain>
        <tissue evidence="15">Whole body</tissue>
    </source>
</reference>
<dbReference type="InterPro" id="IPR012178">
    <property type="entry name" value="RFC1"/>
</dbReference>
<proteinExistence type="inferred from homology"/>
<dbReference type="Gene3D" id="3.40.50.10190">
    <property type="entry name" value="BRCT domain"/>
    <property type="match status" value="1"/>
</dbReference>
<feature type="region of interest" description="Disordered" evidence="13">
    <location>
        <begin position="1"/>
        <end position="90"/>
    </location>
</feature>
<comment type="similarity">
    <text evidence="2">Belongs to the activator 1 large subunit family.</text>
</comment>
<dbReference type="SUPFAM" id="SSF48019">
    <property type="entry name" value="post-AAA+ oligomerization domain-like"/>
    <property type="match status" value="1"/>
</dbReference>
<dbReference type="InterPro" id="IPR008921">
    <property type="entry name" value="DNA_pol3_clamp-load_cplx_C"/>
</dbReference>
<dbReference type="SUPFAM" id="SSF52113">
    <property type="entry name" value="BRCT domain"/>
    <property type="match status" value="1"/>
</dbReference>
<feature type="compositionally biased region" description="Acidic residues" evidence="13">
    <location>
        <begin position="952"/>
        <end position="968"/>
    </location>
</feature>
<feature type="region of interest" description="Disordered" evidence="13">
    <location>
        <begin position="403"/>
        <end position="446"/>
    </location>
</feature>
<dbReference type="FunFam" id="1.20.272.10:FF:000005">
    <property type="entry name" value="Replication factor C subunit 1"/>
    <property type="match status" value="1"/>
</dbReference>
<evidence type="ECO:0000313" key="16">
    <source>
        <dbReference type="Proteomes" id="UP000075809"/>
    </source>
</evidence>
<dbReference type="AlphaFoldDB" id="A0A151WIX7"/>
<dbReference type="GO" id="GO:0006260">
    <property type="term" value="P:DNA replication"/>
    <property type="evidence" value="ECO:0007669"/>
    <property type="project" value="UniProtKB-KW"/>
</dbReference>
<keyword evidence="8" id="KW-0238">DNA-binding</keyword>
<evidence type="ECO:0000256" key="3">
    <source>
        <dbReference type="ARBA" id="ARBA00020401"/>
    </source>
</evidence>
<dbReference type="InterPro" id="IPR036420">
    <property type="entry name" value="BRCT_dom_sf"/>
</dbReference>
<protein>
    <recommendedName>
        <fullName evidence="3">Replication factor C subunit 1</fullName>
    </recommendedName>
    <alternativeName>
        <fullName evidence="11">Activator 1 140 kDa subunit</fullName>
    </alternativeName>
    <alternativeName>
        <fullName evidence="12">Activator 1 subunit 1</fullName>
    </alternativeName>
    <alternativeName>
        <fullName evidence="10">Replication factor C large subunit</fullName>
    </alternativeName>
</protein>
<evidence type="ECO:0000256" key="12">
    <source>
        <dbReference type="ARBA" id="ARBA00080382"/>
    </source>
</evidence>
<dbReference type="Gene3D" id="1.10.8.60">
    <property type="match status" value="1"/>
</dbReference>
<dbReference type="Pfam" id="PF25361">
    <property type="entry name" value="AAA_lid_RFC1"/>
    <property type="match status" value="1"/>
</dbReference>
<dbReference type="PIRSF" id="PIRSF036578">
    <property type="entry name" value="RFC1"/>
    <property type="match status" value="1"/>
</dbReference>
<dbReference type="PANTHER" id="PTHR23389:SF6">
    <property type="entry name" value="REPLICATION FACTOR C SUBUNIT 1"/>
    <property type="match status" value="1"/>
</dbReference>
<dbReference type="Gene3D" id="3.40.50.300">
    <property type="entry name" value="P-loop containing nucleotide triphosphate hydrolases"/>
    <property type="match status" value="1"/>
</dbReference>
<evidence type="ECO:0000256" key="5">
    <source>
        <dbReference type="ARBA" id="ARBA00022705"/>
    </source>
</evidence>
<dbReference type="GO" id="GO:0003677">
    <property type="term" value="F:DNA binding"/>
    <property type="evidence" value="ECO:0007669"/>
    <property type="project" value="UniProtKB-KW"/>
</dbReference>
<keyword evidence="4" id="KW-0597">Phosphoprotein</keyword>
<feature type="compositionally biased region" description="Polar residues" evidence="13">
    <location>
        <begin position="185"/>
        <end position="194"/>
    </location>
</feature>
<dbReference type="InterPro" id="IPR001357">
    <property type="entry name" value="BRCT_dom"/>
</dbReference>
<keyword evidence="6" id="KW-0547">Nucleotide-binding</keyword>
<name>A0A151WIX7_9HYME</name>
<evidence type="ECO:0000256" key="9">
    <source>
        <dbReference type="ARBA" id="ARBA00023242"/>
    </source>
</evidence>
<dbReference type="Pfam" id="PF00004">
    <property type="entry name" value="AAA"/>
    <property type="match status" value="1"/>
</dbReference>
<evidence type="ECO:0000256" key="10">
    <source>
        <dbReference type="ARBA" id="ARBA00076017"/>
    </source>
</evidence>
<keyword evidence="16" id="KW-1185">Reference proteome</keyword>
<dbReference type="GO" id="GO:0003689">
    <property type="term" value="F:DNA clamp loader activity"/>
    <property type="evidence" value="ECO:0007669"/>
    <property type="project" value="InterPro"/>
</dbReference>
<dbReference type="CDD" id="cd00009">
    <property type="entry name" value="AAA"/>
    <property type="match status" value="1"/>
</dbReference>
<dbReference type="SMART" id="SM00292">
    <property type="entry name" value="BRCT"/>
    <property type="match status" value="1"/>
</dbReference>
<dbReference type="InterPro" id="IPR003593">
    <property type="entry name" value="AAA+_ATPase"/>
</dbReference>
<dbReference type="PANTHER" id="PTHR23389">
    <property type="entry name" value="CHROMOSOME TRANSMISSION FIDELITY FACTOR 18"/>
    <property type="match status" value="1"/>
</dbReference>
<feature type="compositionally biased region" description="Polar residues" evidence="13">
    <location>
        <begin position="202"/>
        <end position="221"/>
    </location>
</feature>
<dbReference type="STRING" id="64791.A0A151WIX7"/>
<dbReference type="InterPro" id="IPR027417">
    <property type="entry name" value="P-loop_NTPase"/>
</dbReference>
<feature type="compositionally biased region" description="Basic and acidic residues" evidence="13">
    <location>
        <begin position="149"/>
        <end position="166"/>
    </location>
</feature>
<dbReference type="Pfam" id="PF00533">
    <property type="entry name" value="BRCT"/>
    <property type="match status" value="1"/>
</dbReference>
<feature type="non-terminal residue" evidence="15">
    <location>
        <position position="1"/>
    </location>
</feature>
<dbReference type="GO" id="GO:0016887">
    <property type="term" value="F:ATP hydrolysis activity"/>
    <property type="evidence" value="ECO:0007669"/>
    <property type="project" value="InterPro"/>
</dbReference>
<feature type="domain" description="BRCT" evidence="14">
    <location>
        <begin position="294"/>
        <end position="374"/>
    </location>
</feature>
<dbReference type="InterPro" id="IPR003959">
    <property type="entry name" value="ATPase_AAA_core"/>
</dbReference>
<dbReference type="SMART" id="SM00382">
    <property type="entry name" value="AAA"/>
    <property type="match status" value="1"/>
</dbReference>
<evidence type="ECO:0000256" key="13">
    <source>
        <dbReference type="SAM" id="MobiDB-lite"/>
    </source>
</evidence>
<dbReference type="PROSITE" id="PS50172">
    <property type="entry name" value="BRCT"/>
    <property type="match status" value="1"/>
</dbReference>
<dbReference type="CDD" id="cd18140">
    <property type="entry name" value="HLD_clamp_RFC"/>
    <property type="match status" value="1"/>
</dbReference>
<feature type="compositionally biased region" description="Basic and acidic residues" evidence="13">
    <location>
        <begin position="235"/>
        <end position="245"/>
    </location>
</feature>
<dbReference type="SUPFAM" id="SSF52540">
    <property type="entry name" value="P-loop containing nucleoside triphosphate hydrolases"/>
    <property type="match status" value="1"/>
</dbReference>
<feature type="compositionally biased region" description="Basic and acidic residues" evidence="13">
    <location>
        <begin position="65"/>
        <end position="75"/>
    </location>
</feature>
<evidence type="ECO:0000256" key="2">
    <source>
        <dbReference type="ARBA" id="ARBA00006116"/>
    </source>
</evidence>
<dbReference type="Pfam" id="PF08519">
    <property type="entry name" value="RFC1"/>
    <property type="match status" value="1"/>
</dbReference>
<dbReference type="GO" id="GO:0006281">
    <property type="term" value="P:DNA repair"/>
    <property type="evidence" value="ECO:0007669"/>
    <property type="project" value="InterPro"/>
</dbReference>
<dbReference type="EMBL" id="KQ983089">
    <property type="protein sequence ID" value="KYQ47685.1"/>
    <property type="molecule type" value="Genomic_DNA"/>
</dbReference>
<keyword evidence="5" id="KW-0235">DNA replication</keyword>
<dbReference type="Gene3D" id="1.20.272.10">
    <property type="match status" value="1"/>
</dbReference>
<evidence type="ECO:0000256" key="4">
    <source>
        <dbReference type="ARBA" id="ARBA00022553"/>
    </source>
</evidence>
<accession>A0A151WIX7</accession>
<dbReference type="GO" id="GO:0005663">
    <property type="term" value="C:DNA replication factor C complex"/>
    <property type="evidence" value="ECO:0007669"/>
    <property type="project" value="InterPro"/>
</dbReference>
<dbReference type="GO" id="GO:0005634">
    <property type="term" value="C:nucleus"/>
    <property type="evidence" value="ECO:0007669"/>
    <property type="project" value="UniProtKB-SubCell"/>
</dbReference>
<feature type="region of interest" description="Disordered" evidence="13">
    <location>
        <begin position="145"/>
        <end position="251"/>
    </location>
</feature>
<dbReference type="InterPro" id="IPR013725">
    <property type="entry name" value="DNA_replication_fac_RFC1_C"/>
</dbReference>
<keyword evidence="9" id="KW-0539">Nucleus</keyword>
<feature type="compositionally biased region" description="Low complexity" evidence="13">
    <location>
        <begin position="979"/>
        <end position="990"/>
    </location>
</feature>
<evidence type="ECO:0000256" key="8">
    <source>
        <dbReference type="ARBA" id="ARBA00023125"/>
    </source>
</evidence>
<dbReference type="FunFam" id="3.40.50.10190:FF:000001">
    <property type="entry name" value="Replication factor C subunit 1"/>
    <property type="match status" value="1"/>
</dbReference>
<feature type="compositionally biased region" description="Polar residues" evidence="13">
    <location>
        <begin position="424"/>
        <end position="446"/>
    </location>
</feature>
<feature type="compositionally biased region" description="Basic residues" evidence="13">
    <location>
        <begin position="1000"/>
        <end position="1009"/>
    </location>
</feature>
<evidence type="ECO:0000256" key="1">
    <source>
        <dbReference type="ARBA" id="ARBA00004123"/>
    </source>
</evidence>
<sequence length="1009" mass="113403">DIRSYFAPVATSQKNSKPVAPRSQKRRIISSSSDEDEEKPKSSTKRSKVVKRKKSSILSDSEDEEKVRDDKKDSRYPIASKRSKSKEPCKAIPVTELFGKKPITRVEEIKVNRKLQKVESEFHEDEDFDAVLKQLDVVQDTLIQHKQKDKSNIKNVDSPKKSEATVKTEVVSNKNRKHSNGLKDLNSQTNNTYELKSEEVKQSPNKNNVYSKVTNSSPKQNLQKEKKGSSNGDLDINKKDKDIKKSSSKRKAKIMEENLFEERKETKKQRAIMYEKYLQRGGARNPGSKEIPTGAKNCLAGVSFLITGVLDSLERNEAEDLIQKYGGRTVNSVSNKVNYIIVGDEAGPAKLAKASGLGIKQISEDDLLEMIRMRPEGKADIKPVKAKSYVKKIFSKFESDESPNKTKALLDSPKKVKTPPFSPVKTSVNTKTSPASKQTSDASSNTQKIVTSIGSELLVEKYKPKTMKQIIGQQGDKSCVRNLYIWLRDWHQNRQNSKFKNSTSKQTHGQSFKAALLSGPPGVGKTTTVQVVCKELGYDLVEFNASDTRNKTLLKEAVSGLLSNTTMKDYVTGTKQKITSKHVLLMDEVDGMAGNEDRGGLQELVNLIKHTDVPVICICNDRFNTKVKTISTHSYDLKYPKLRVEQIRSSMKSLCFKEGIKISTEDLDRLIETTNYDIRQVINHLEFLSTQMTHVKTTDKKHSNKNFKLGPFDVTKIAFNAEEQKNMNLNDKIGLYFHDYNIAPLFIQENYQGIRLSQVSPRQKLEKIANAADSISQGDLVEKVMRSNMMWSLLPLHACFSFVIPASEMSGSSDGLIRFPSWFGRNSKTTRFNRLLQELTTHTRLATSANKDALNMDYLPYIRNAIVKPLIDNGVDGIEEAINIMGKYHLTREDLDSVIEISLWPGMSDSTSNLDSKVKAAFTRAYQKNPPMLPYAINSTATAKKRSRQDNDVMEDEEDGEEEETDDIGLDKMIKAKKPTVASTSKAASSTRKRGESAKKRGKVRGKGK</sequence>
<dbReference type="FunFam" id="3.40.50.300:FF:000395">
    <property type="entry name" value="Replication factor C subunit 1"/>
    <property type="match status" value="1"/>
</dbReference>
<evidence type="ECO:0000256" key="11">
    <source>
        <dbReference type="ARBA" id="ARBA00078526"/>
    </source>
</evidence>
<keyword evidence="7" id="KW-0067">ATP-binding</keyword>
<dbReference type="Proteomes" id="UP000075809">
    <property type="component" value="Unassembled WGS sequence"/>
</dbReference>
<comment type="subcellular location">
    <subcellularLocation>
        <location evidence="1">Nucleus</location>
    </subcellularLocation>
</comment>
<evidence type="ECO:0000256" key="7">
    <source>
        <dbReference type="ARBA" id="ARBA00022840"/>
    </source>
</evidence>
<feature type="region of interest" description="Disordered" evidence="13">
    <location>
        <begin position="933"/>
        <end position="1009"/>
    </location>
</feature>
<dbReference type="GO" id="GO:0005524">
    <property type="term" value="F:ATP binding"/>
    <property type="evidence" value="ECO:0007669"/>
    <property type="project" value="UniProtKB-KW"/>
</dbReference>
<feature type="compositionally biased region" description="Basic residues" evidence="13">
    <location>
        <begin position="42"/>
        <end position="55"/>
    </location>
</feature>
<evidence type="ECO:0000313" key="15">
    <source>
        <dbReference type="EMBL" id="KYQ47685.1"/>
    </source>
</evidence>
<evidence type="ECO:0000259" key="14">
    <source>
        <dbReference type="PROSITE" id="PS50172"/>
    </source>
</evidence>
<dbReference type="InterPro" id="IPR047854">
    <property type="entry name" value="RFC_lid"/>
</dbReference>
<gene>
    <name evidence="15" type="ORF">ALC60_13442</name>
</gene>
<evidence type="ECO:0000256" key="6">
    <source>
        <dbReference type="ARBA" id="ARBA00022741"/>
    </source>
</evidence>